<comment type="caution">
    <text evidence="2">The sequence shown here is derived from an EMBL/GenBank/DDBJ whole genome shotgun (WGS) entry which is preliminary data.</text>
</comment>
<proteinExistence type="predicted"/>
<feature type="transmembrane region" description="Helical" evidence="1">
    <location>
        <begin position="51"/>
        <end position="74"/>
    </location>
</feature>
<keyword evidence="3" id="KW-1185">Reference proteome</keyword>
<feature type="transmembrane region" description="Helical" evidence="1">
    <location>
        <begin position="12"/>
        <end position="35"/>
    </location>
</feature>
<feature type="transmembrane region" description="Helical" evidence="1">
    <location>
        <begin position="86"/>
        <end position="107"/>
    </location>
</feature>
<evidence type="ECO:0000313" key="3">
    <source>
        <dbReference type="Proteomes" id="UP001146019"/>
    </source>
</evidence>
<evidence type="ECO:0000256" key="1">
    <source>
        <dbReference type="SAM" id="Phobius"/>
    </source>
</evidence>
<reference evidence="2" key="1">
    <citation type="submission" date="2022-11" db="EMBL/GenBank/DDBJ databases">
        <title>Biodiversity and phylogenetic relationships of bacteria.</title>
        <authorList>
            <person name="Machado R.A.R."/>
            <person name="Bhat A."/>
            <person name="Loulou A."/>
            <person name="Kallel S."/>
        </authorList>
    </citation>
    <scope>NUCLEOTIDE SEQUENCE</scope>
    <source>
        <strain evidence="2">A-IN1</strain>
    </source>
</reference>
<keyword evidence="1" id="KW-0472">Membrane</keyword>
<accession>A0A9X3IGG7</accession>
<sequence length="135" mass="15842">MKVWSSQYLKKNFFLILYLGSWSLLALIWLIYLIIVLNSTITFADATVGRAVVWIAVVFTLSFIPVLHILLFLYWYIKKWRNKNNLIYVLMCLLIVIISFGWSSNYISRSVEQDKKSQESVTLSYIHTTDLFNSC</sequence>
<protein>
    <submittedName>
        <fullName evidence="2">Uncharacterized protein</fullName>
    </submittedName>
</protein>
<keyword evidence="1" id="KW-1133">Transmembrane helix</keyword>
<name>A0A9X3IGG7_9GAMM</name>
<keyword evidence="1" id="KW-0812">Transmembrane</keyword>
<organism evidence="2 3">
    <name type="scientific">Acinetobacter nematophilus</name>
    <dbReference type="NCBI Taxonomy" id="2994642"/>
    <lineage>
        <taxon>Bacteria</taxon>
        <taxon>Pseudomonadati</taxon>
        <taxon>Pseudomonadota</taxon>
        <taxon>Gammaproteobacteria</taxon>
        <taxon>Moraxellales</taxon>
        <taxon>Moraxellaceae</taxon>
        <taxon>Acinetobacter</taxon>
    </lineage>
</organism>
<evidence type="ECO:0000313" key="2">
    <source>
        <dbReference type="EMBL" id="MCX5466780.1"/>
    </source>
</evidence>
<dbReference type="AlphaFoldDB" id="A0A9X3IGG7"/>
<gene>
    <name evidence="2" type="ORF">OSH00_03380</name>
</gene>
<dbReference type="RefSeq" id="WP_266129222.1">
    <property type="nucleotide sequence ID" value="NZ_JAPKMY010000001.1"/>
</dbReference>
<dbReference type="EMBL" id="JAPKMY010000001">
    <property type="protein sequence ID" value="MCX5466780.1"/>
    <property type="molecule type" value="Genomic_DNA"/>
</dbReference>
<dbReference type="Proteomes" id="UP001146019">
    <property type="component" value="Unassembled WGS sequence"/>
</dbReference>